<keyword evidence="7" id="KW-0521">NADP</keyword>
<proteinExistence type="inferred from homology"/>
<comment type="caution">
    <text evidence="7">Lacks conserved residue(s) required for the propagation of feature annotation.</text>
</comment>
<evidence type="ECO:0000256" key="5">
    <source>
        <dbReference type="ARBA" id="ARBA00023239"/>
    </source>
</evidence>
<comment type="similarity">
    <text evidence="3 7">Belongs to the NAD(P)-dependent epimerase/dehydratase family. GDP-mannose 4,6-dehydratase subfamily.</text>
</comment>
<evidence type="ECO:0000256" key="7">
    <source>
        <dbReference type="HAMAP-Rule" id="MF_00955"/>
    </source>
</evidence>
<evidence type="ECO:0000259" key="8">
    <source>
        <dbReference type="Pfam" id="PF16363"/>
    </source>
</evidence>
<evidence type="ECO:0000256" key="3">
    <source>
        <dbReference type="ARBA" id="ARBA00009263"/>
    </source>
</evidence>
<dbReference type="SUPFAM" id="SSF51735">
    <property type="entry name" value="NAD(P)-binding Rossmann-fold domains"/>
    <property type="match status" value="1"/>
</dbReference>
<comment type="function">
    <text evidence="6 7">Catalyzes the conversion of GDP-D-mannose to GDP-4-dehydro-6-deoxy-D-mannose.</text>
</comment>
<dbReference type="Proteomes" id="UP000176444">
    <property type="component" value="Unassembled WGS sequence"/>
</dbReference>
<dbReference type="PANTHER" id="PTHR43715:SF1">
    <property type="entry name" value="GDP-MANNOSE 4,6 DEHYDRATASE"/>
    <property type="match status" value="1"/>
</dbReference>
<dbReference type="EC" id="4.2.1.47" evidence="4 7"/>
<dbReference type="GO" id="GO:0008446">
    <property type="term" value="F:GDP-mannose 4,6-dehydratase activity"/>
    <property type="evidence" value="ECO:0007669"/>
    <property type="project" value="UniProtKB-UniRule"/>
</dbReference>
<dbReference type="InterPro" id="IPR006368">
    <property type="entry name" value="GDP_Man_deHydtase"/>
</dbReference>
<dbReference type="HAMAP" id="MF_00955">
    <property type="entry name" value="GDP_Man_dehydratase"/>
    <property type="match status" value="1"/>
</dbReference>
<feature type="domain" description="NAD(P)-binding" evidence="8">
    <location>
        <begin position="8"/>
        <end position="315"/>
    </location>
</feature>
<evidence type="ECO:0000256" key="6">
    <source>
        <dbReference type="ARBA" id="ARBA00059383"/>
    </source>
</evidence>
<name>A0A1F4UQ77_UNCKA</name>
<comment type="cofactor">
    <cofactor evidence="2 7">
        <name>NADP(+)</name>
        <dbReference type="ChEBI" id="CHEBI:58349"/>
    </cofactor>
</comment>
<protein>
    <recommendedName>
        <fullName evidence="4 7">GDP-mannose 4,6-dehydratase</fullName>
        <ecNumber evidence="4 7">4.2.1.47</ecNumber>
    </recommendedName>
    <alternativeName>
        <fullName evidence="7">GDP-D-mannose dehydratase</fullName>
    </alternativeName>
</protein>
<organism evidence="9 10">
    <name type="scientific">candidate division WWE3 bacterium RIFCSPHIGHO2_01_FULL_35_17</name>
    <dbReference type="NCBI Taxonomy" id="1802614"/>
    <lineage>
        <taxon>Bacteria</taxon>
        <taxon>Katanobacteria</taxon>
    </lineage>
</organism>
<sequence>MRKIKSALITGITGQDGTYLSKFLLEKGYKVFGTYRRISSPNFWRLEHLGIKDKIKLIPCDLLDEGSLATALKISDPDEIYNLAAQSFVDASFSEPIATAQITGLSVLRLLEVIRLLKPKIRFYQASTSEMFGGVKKGSLNENTPFYPKSPYGVAKLFAHWITLNYRESYNLFACSGILFNHESPLRGQEFVTRKITSAAAKIKLGLAKELRLGNLDAKRDWGYAPDYCECMYLMLQKKSPEDFVIASGENHTVREFVQKAFACLGLDYRDYVKIDKSFFRPSDVPSLLGDSKKAQKELNWNPRKTSFDQLIKIMVEADLERYQQKGPGIIF</sequence>
<evidence type="ECO:0000313" key="9">
    <source>
        <dbReference type="EMBL" id="OGC47105.1"/>
    </source>
</evidence>
<keyword evidence="5 7" id="KW-0456">Lyase</keyword>
<evidence type="ECO:0000256" key="4">
    <source>
        <dbReference type="ARBA" id="ARBA00011989"/>
    </source>
</evidence>
<dbReference type="Pfam" id="PF16363">
    <property type="entry name" value="GDP_Man_Dehyd"/>
    <property type="match status" value="1"/>
</dbReference>
<comment type="catalytic activity">
    <reaction evidence="1 7">
        <text>GDP-alpha-D-mannose = GDP-4-dehydro-alpha-D-rhamnose + H2O</text>
        <dbReference type="Rhea" id="RHEA:23820"/>
        <dbReference type="ChEBI" id="CHEBI:15377"/>
        <dbReference type="ChEBI" id="CHEBI:57527"/>
        <dbReference type="ChEBI" id="CHEBI:57964"/>
        <dbReference type="EC" id="4.2.1.47"/>
    </reaction>
</comment>
<dbReference type="Gene3D" id="3.40.50.720">
    <property type="entry name" value="NAD(P)-binding Rossmann-like Domain"/>
    <property type="match status" value="1"/>
</dbReference>
<evidence type="ECO:0000256" key="2">
    <source>
        <dbReference type="ARBA" id="ARBA00001937"/>
    </source>
</evidence>
<dbReference type="GO" id="GO:0042351">
    <property type="term" value="P:'de novo' GDP-L-fucose biosynthetic process"/>
    <property type="evidence" value="ECO:0007669"/>
    <property type="project" value="TreeGrafter"/>
</dbReference>
<dbReference type="GO" id="GO:0070401">
    <property type="term" value="F:NADP+ binding"/>
    <property type="evidence" value="ECO:0007669"/>
    <property type="project" value="UniProtKB-UniRule"/>
</dbReference>
<dbReference type="InterPro" id="IPR036291">
    <property type="entry name" value="NAD(P)-bd_dom_sf"/>
</dbReference>
<dbReference type="AlphaFoldDB" id="A0A1F4UQ77"/>
<accession>A0A1F4UQ77</accession>
<dbReference type="PANTHER" id="PTHR43715">
    <property type="entry name" value="GDP-MANNOSE 4,6-DEHYDRATASE"/>
    <property type="match status" value="1"/>
</dbReference>
<comment type="caution">
    <text evidence="9">The sequence shown here is derived from an EMBL/GenBank/DDBJ whole genome shotgun (WGS) entry which is preliminary data.</text>
</comment>
<evidence type="ECO:0000313" key="10">
    <source>
        <dbReference type="Proteomes" id="UP000176444"/>
    </source>
</evidence>
<dbReference type="FunFam" id="3.40.50.720:FF:000924">
    <property type="entry name" value="GDP-mannose 4,6 dehydratase"/>
    <property type="match status" value="1"/>
</dbReference>
<gene>
    <name evidence="7" type="primary">gmd</name>
    <name evidence="9" type="ORF">A2713_01950</name>
</gene>
<evidence type="ECO:0000256" key="1">
    <source>
        <dbReference type="ARBA" id="ARBA00000188"/>
    </source>
</evidence>
<dbReference type="CDD" id="cd05260">
    <property type="entry name" value="GDP_MD_SDR_e"/>
    <property type="match status" value="1"/>
</dbReference>
<dbReference type="Gene3D" id="3.90.25.10">
    <property type="entry name" value="UDP-galactose 4-epimerase, domain 1"/>
    <property type="match status" value="1"/>
</dbReference>
<reference evidence="9 10" key="1">
    <citation type="journal article" date="2016" name="Nat. Commun.">
        <title>Thousands of microbial genomes shed light on interconnected biogeochemical processes in an aquifer system.</title>
        <authorList>
            <person name="Anantharaman K."/>
            <person name="Brown C.T."/>
            <person name="Hug L.A."/>
            <person name="Sharon I."/>
            <person name="Castelle C.J."/>
            <person name="Probst A.J."/>
            <person name="Thomas B.C."/>
            <person name="Singh A."/>
            <person name="Wilkins M.J."/>
            <person name="Karaoz U."/>
            <person name="Brodie E.L."/>
            <person name="Williams K.H."/>
            <person name="Hubbard S.S."/>
            <person name="Banfield J.F."/>
        </authorList>
    </citation>
    <scope>NUCLEOTIDE SEQUENCE [LARGE SCALE GENOMIC DNA]</scope>
</reference>
<dbReference type="InterPro" id="IPR016040">
    <property type="entry name" value="NAD(P)-bd_dom"/>
</dbReference>
<dbReference type="EMBL" id="MEUX01000022">
    <property type="protein sequence ID" value="OGC47105.1"/>
    <property type="molecule type" value="Genomic_DNA"/>
</dbReference>